<dbReference type="PATRIC" id="fig|1353533.3.peg.1482"/>
<dbReference type="Gene3D" id="3.30.160.660">
    <property type="match status" value="1"/>
</dbReference>
<dbReference type="Gene3D" id="3.30.1330.230">
    <property type="match status" value="1"/>
</dbReference>
<dbReference type="InterPro" id="IPR003776">
    <property type="entry name" value="YcaO-like_dom"/>
</dbReference>
<comment type="caution">
    <text evidence="2">The sequence shown here is derived from an EMBL/GenBank/DDBJ whole genome shotgun (WGS) entry which is preliminary data.</text>
</comment>
<dbReference type="NCBIfam" id="TIGR00702">
    <property type="entry name" value="YcaO-type kinase domain"/>
    <property type="match status" value="1"/>
</dbReference>
<name>V4H9M6_PSEL2</name>
<reference evidence="2 3" key="1">
    <citation type="submission" date="2013-07" db="EMBL/GenBank/DDBJ databases">
        <title>Draft genome sequence of Pseudoalteromonas luteoviolacea 2ta16.</title>
        <authorList>
            <person name="Allen E.E."/>
            <person name="Azam F."/>
            <person name="Podell S."/>
        </authorList>
    </citation>
    <scope>NUCLEOTIDE SEQUENCE [LARGE SCALE GENOMIC DNA]</scope>
    <source>
        <strain evidence="2 3">2ta16</strain>
    </source>
</reference>
<dbReference type="PANTHER" id="PTHR37809:SF1">
    <property type="entry name" value="RIBOSOMAL PROTEIN S12 METHYLTHIOTRANSFERASE ACCESSORY FACTOR YCAO"/>
    <property type="match status" value="1"/>
</dbReference>
<accession>V4H9M6</accession>
<dbReference type="RefSeq" id="WP_023398424.1">
    <property type="nucleotide sequence ID" value="NZ_AUSV01000021.1"/>
</dbReference>
<feature type="domain" description="YcaO" evidence="1">
    <location>
        <begin position="364"/>
        <end position="713"/>
    </location>
</feature>
<dbReference type="Proteomes" id="UP000017820">
    <property type="component" value="Unassembled WGS sequence"/>
</dbReference>
<dbReference type="EMBL" id="AUSV01000021">
    <property type="protein sequence ID" value="ESP94186.1"/>
    <property type="molecule type" value="Genomic_DNA"/>
</dbReference>
<protein>
    <recommendedName>
        <fullName evidence="1">YcaO domain-containing protein</fullName>
    </recommendedName>
</protein>
<evidence type="ECO:0000313" key="2">
    <source>
        <dbReference type="EMBL" id="ESP94186.1"/>
    </source>
</evidence>
<evidence type="ECO:0000313" key="3">
    <source>
        <dbReference type="Proteomes" id="UP000017820"/>
    </source>
</evidence>
<dbReference type="Gene3D" id="3.30.40.250">
    <property type="match status" value="1"/>
</dbReference>
<proteinExistence type="predicted"/>
<organism evidence="2 3">
    <name type="scientific">Pseudoalteromonas luteoviolacea (strain 2ta16)</name>
    <dbReference type="NCBI Taxonomy" id="1353533"/>
    <lineage>
        <taxon>Bacteria</taxon>
        <taxon>Pseudomonadati</taxon>
        <taxon>Pseudomonadota</taxon>
        <taxon>Gammaproteobacteria</taxon>
        <taxon>Alteromonadales</taxon>
        <taxon>Pseudoalteromonadaceae</taxon>
        <taxon>Pseudoalteromonas</taxon>
    </lineage>
</organism>
<dbReference type="GeneID" id="29920087"/>
<evidence type="ECO:0000259" key="1">
    <source>
        <dbReference type="PROSITE" id="PS51664"/>
    </source>
</evidence>
<gene>
    <name evidence="2" type="ORF">PL2TA16_02436</name>
</gene>
<dbReference type="PROSITE" id="PS51664">
    <property type="entry name" value="YCAO"/>
    <property type="match status" value="1"/>
</dbReference>
<sequence length="713" mass="80533">MKTFNWHPKFQKVTISEQGILLVGEVLSYFLKFAHYPGLELIGTDGSQEQNALRTKHSHLRAHLNRYSAHLLNAGLIYDQTTTDFVSNSYSTNRLAHPVTLQHHSNLPVVNLSAAQPSYLQAWLQLCSHEDLLSAFNLVNKPTIIFVDDFIHPAIDSIIEQSTHWIMLKITGERLWLSPVITQKCSTSLNWPLIKTRIANNQPERKVLSQLNTVQQVPFENPLELAPELQQKLQQLLIKQLQTDSHQLCVFVHKTQQVSYHPFKQITTVGKDTLEQRLGKPITLNSRAIQFDNDGGSRSYSPEQTLTKLQPLISPITGVVNYFACMEPQSGKPLKTYCARFSKTPSVRQLSNLSLADFSMACAGKGVSDTQSKVSALCEAVERYAPLYQGNEPLFLSTQSALDGPSYSPHDLTPYSELQYHTFQHSLHSSWEEKYAKKPYQDQPIHWLKAWSLSQQNSIYVPMACCISNMPFDDDEYCLWQSNGCAAGNNLEEAILQGLLELIERDAVAIWWYNKISRPSFPLESLPDSLIAKVEQTLPSNMDFWIIDVTNNNQVSVMVAVAQEKRTKKFTIGLGCHLNPALAAQRALTELCQLYPNRDANKSLFDFDKIPNEPFMYPSQDGAISKTTLAYCDDISDNIINIVEQLAQAGLDTLIVDHSRDDLPIHTVKVLVPGLCHMWPQLGNQRLYTLPVQLGWLNEANSELTINQQGLYI</sequence>
<dbReference type="PANTHER" id="PTHR37809">
    <property type="entry name" value="RIBOSOMAL PROTEIN S12 METHYLTHIOTRANSFERASE ACCESSORY FACTOR YCAO"/>
    <property type="match status" value="1"/>
</dbReference>
<dbReference type="AlphaFoldDB" id="V4H9M6"/>
<dbReference type="Pfam" id="PF02624">
    <property type="entry name" value="YcaO"/>
    <property type="match status" value="1"/>
</dbReference>